<feature type="domain" description="Cell division control protein 73 C-terminal" evidence="6">
    <location>
        <begin position="194"/>
        <end position="343"/>
    </location>
</feature>
<dbReference type="Gene3D" id="3.40.50.11990">
    <property type="entry name" value="RNA polymerase II accessory factor, Cdc73 C-terminal domain"/>
    <property type="match status" value="1"/>
</dbReference>
<feature type="region of interest" description="Disordered" evidence="5">
    <location>
        <begin position="106"/>
        <end position="131"/>
    </location>
</feature>
<dbReference type="GO" id="GO:0031124">
    <property type="term" value="P:mRNA 3'-end processing"/>
    <property type="evidence" value="ECO:0007669"/>
    <property type="project" value="EnsemblFungi"/>
</dbReference>
<dbReference type="OrthoDB" id="2186602at2759"/>
<dbReference type="GO" id="GO:0045910">
    <property type="term" value="P:negative regulation of DNA recombination"/>
    <property type="evidence" value="ECO:0007669"/>
    <property type="project" value="EnsemblFungi"/>
</dbReference>
<protein>
    <submittedName>
        <fullName evidence="8">RNA pol II accessory factor, Cdc73 family-domain-containing protein</fullName>
    </submittedName>
</protein>
<evidence type="ECO:0000313" key="9">
    <source>
        <dbReference type="Proteomes" id="UP000182444"/>
    </source>
</evidence>
<dbReference type="GO" id="GO:1990269">
    <property type="term" value="F:RNA polymerase II C-terminal domain phosphoserine binding"/>
    <property type="evidence" value="ECO:0007669"/>
    <property type="project" value="EnsemblFungi"/>
</dbReference>
<dbReference type="VEuPathDB" id="FungiDB:YALI1_A04561g"/>
<dbReference type="GeneID" id="2906359"/>
<dbReference type="GO" id="GO:0006368">
    <property type="term" value="P:transcription elongation by RNA polymerase II"/>
    <property type="evidence" value="ECO:0007669"/>
    <property type="project" value="EnsemblFungi"/>
</dbReference>
<reference evidence="8 10" key="2">
    <citation type="submission" date="2018-07" db="EMBL/GenBank/DDBJ databases">
        <title>Draft Genome Assemblies for Five Robust Yarrowia lipolytica Strains Exhibiting High Lipid Production and Pentose Sugar Utilization and Sugar Alcohol Secretion from Undetoxified Lignocellulosic Biomass Hydrolysates.</title>
        <authorList>
            <consortium name="DOE Joint Genome Institute"/>
            <person name="Walker C."/>
            <person name="Ryu S."/>
            <person name="Na H."/>
            <person name="Zane M."/>
            <person name="LaButti K."/>
            <person name="Lipzen A."/>
            <person name="Haridas S."/>
            <person name="Barry K."/>
            <person name="Grigoriev I.V."/>
            <person name="Quarterman J."/>
            <person name="Slininger P."/>
            <person name="Dien B."/>
            <person name="Trinh C.T."/>
        </authorList>
    </citation>
    <scope>NUCLEOTIDE SEQUENCE [LARGE SCALE GENOMIC DNA]</scope>
    <source>
        <strain evidence="8 10">YB392</strain>
    </source>
</reference>
<dbReference type="EMBL" id="KZ859079">
    <property type="protein sequence ID" value="RDW23517.1"/>
    <property type="molecule type" value="Genomic_DNA"/>
</dbReference>
<dbReference type="GO" id="GO:2001209">
    <property type="term" value="P:positive regulation of transcription elongation by RNA polymerase I"/>
    <property type="evidence" value="ECO:0007669"/>
    <property type="project" value="EnsemblFungi"/>
</dbReference>
<dbReference type="Proteomes" id="UP000182444">
    <property type="component" value="Chromosome 1A"/>
</dbReference>
<dbReference type="InterPro" id="IPR038103">
    <property type="entry name" value="CDC73_C_sf"/>
</dbReference>
<dbReference type="GO" id="GO:0016593">
    <property type="term" value="C:Cdc73/Paf1 complex"/>
    <property type="evidence" value="ECO:0007669"/>
    <property type="project" value="EnsemblFungi"/>
</dbReference>
<comment type="subcellular location">
    <subcellularLocation>
        <location evidence="1">Nucleus</location>
    </subcellularLocation>
</comment>
<dbReference type="VEuPathDB" id="FungiDB:YALI0_A04345g"/>
<dbReference type="PANTHER" id="PTHR12466:SF8">
    <property type="entry name" value="PARAFIBROMIN"/>
    <property type="match status" value="1"/>
</dbReference>
<feature type="compositionally biased region" description="Basic and acidic residues" evidence="5">
    <location>
        <begin position="112"/>
        <end position="122"/>
    </location>
</feature>
<dbReference type="Pfam" id="PF05179">
    <property type="entry name" value="CDC73_C"/>
    <property type="match status" value="1"/>
</dbReference>
<keyword evidence="3" id="KW-0804">Transcription</keyword>
<proteinExistence type="inferred from homology"/>
<dbReference type="GO" id="GO:0032968">
    <property type="term" value="P:positive regulation of transcription elongation by RNA polymerase II"/>
    <property type="evidence" value="ECO:0007669"/>
    <property type="project" value="EnsemblFungi"/>
</dbReference>
<gene>
    <name evidence="8" type="ORF">B0I71DRAFT_135816</name>
    <name evidence="7" type="ORF">YALI1_A04561g</name>
</gene>
<dbReference type="Proteomes" id="UP000256601">
    <property type="component" value="Unassembled WGS sequence"/>
</dbReference>
<reference evidence="7 9" key="1">
    <citation type="journal article" date="2016" name="PLoS ONE">
        <title>Sequence Assembly of Yarrowia lipolytica Strain W29/CLIB89 Shows Transposable Element Diversity.</title>
        <authorList>
            <person name="Magnan C."/>
            <person name="Yu J."/>
            <person name="Chang I."/>
            <person name="Jahn E."/>
            <person name="Kanomata Y."/>
            <person name="Wu J."/>
            <person name="Zeller M."/>
            <person name="Oakes M."/>
            <person name="Baldi P."/>
            <person name="Sandmeyer S."/>
        </authorList>
    </citation>
    <scope>NUCLEOTIDE SEQUENCE [LARGE SCALE GENOMIC DNA]</scope>
    <source>
        <strain evidence="7">CLIB89</strain>
        <strain evidence="9">CLIB89(W29)</strain>
    </source>
</reference>
<dbReference type="GO" id="GO:0006362">
    <property type="term" value="P:transcription elongation by RNA polymerase I"/>
    <property type="evidence" value="ECO:0007669"/>
    <property type="project" value="EnsemblFungi"/>
</dbReference>
<evidence type="ECO:0000313" key="7">
    <source>
        <dbReference type="EMBL" id="AOW00245.1"/>
    </source>
</evidence>
<dbReference type="EMBL" id="CP017553">
    <property type="protein sequence ID" value="AOW00245.1"/>
    <property type="molecule type" value="Genomic_DNA"/>
</dbReference>
<comment type="similarity">
    <text evidence="2">Belongs to the CDC73 family.</text>
</comment>
<dbReference type="OMA" id="GYYFHFA"/>
<evidence type="ECO:0000256" key="4">
    <source>
        <dbReference type="ARBA" id="ARBA00023242"/>
    </source>
</evidence>
<name>A0A1H6PXA8_YARLL</name>
<dbReference type="AlphaFoldDB" id="A0A1H6PXA8"/>
<dbReference type="PANTHER" id="PTHR12466">
    <property type="entry name" value="CDC73 DOMAIN PROTEIN"/>
    <property type="match status" value="1"/>
</dbReference>
<evidence type="ECO:0000313" key="8">
    <source>
        <dbReference type="EMBL" id="RDW23517.1"/>
    </source>
</evidence>
<evidence type="ECO:0000313" key="10">
    <source>
        <dbReference type="Proteomes" id="UP000256601"/>
    </source>
</evidence>
<accession>A0A1H6PXA8</accession>
<dbReference type="InterPro" id="IPR007852">
    <property type="entry name" value="Cdc73/Parafibromin"/>
</dbReference>
<organism evidence="7 9">
    <name type="scientific">Yarrowia lipolytica</name>
    <name type="common">Candida lipolytica</name>
    <dbReference type="NCBI Taxonomy" id="4952"/>
    <lineage>
        <taxon>Eukaryota</taxon>
        <taxon>Fungi</taxon>
        <taxon>Dikarya</taxon>
        <taxon>Ascomycota</taxon>
        <taxon>Saccharomycotina</taxon>
        <taxon>Dipodascomycetes</taxon>
        <taxon>Dipodascales</taxon>
        <taxon>Dipodascales incertae sedis</taxon>
        <taxon>Yarrowia</taxon>
    </lineage>
</organism>
<evidence type="ECO:0000256" key="1">
    <source>
        <dbReference type="ARBA" id="ARBA00004123"/>
    </source>
</evidence>
<sequence>MDPLTALRDAIKAGSALSLDKDDIAEATALTIGSQTFPLSDTTRVEIDGVPQDLKSVYACWDKAGENIAQYVVFCNTNGITHFPFLQRSDVIKWLKGETESVDAIKGGANDTKTDAKEDKAGGVDPDAMDVDDPRLERILASEVAPYDHNSMLRGTKPTDFSSVQKDCYTNILKHKGKPAATHESSKQQNAHDRRKEPIILLSPSASALLTLSNVKEFLEYGNFVEPQSAYGIDMLRLNHTNPYMGKLTYVVVDSHEKLTKPEYWDRVVAVFTTGQEWQFKSYRWSDPNQLFQRVKGYCLVYNNDPVPPPVTNWNVEVVRIDKTQRFKDREIVARFWESLDRFMINRGWQGRK</sequence>
<keyword evidence="4" id="KW-0539">Nucleus</keyword>
<evidence type="ECO:0000259" key="6">
    <source>
        <dbReference type="Pfam" id="PF05179"/>
    </source>
</evidence>
<dbReference type="eggNOG" id="KOG3786">
    <property type="taxonomic scope" value="Eukaryota"/>
</dbReference>
<dbReference type="RefSeq" id="XP_499751.1">
    <property type="nucleotide sequence ID" value="XM_499751.1"/>
</dbReference>
<evidence type="ECO:0000256" key="5">
    <source>
        <dbReference type="SAM" id="MobiDB-lite"/>
    </source>
</evidence>
<evidence type="ECO:0000256" key="3">
    <source>
        <dbReference type="ARBA" id="ARBA00023163"/>
    </source>
</evidence>
<evidence type="ECO:0000256" key="2">
    <source>
        <dbReference type="ARBA" id="ARBA00010427"/>
    </source>
</evidence>
<dbReference type="GO" id="GO:0003682">
    <property type="term" value="F:chromatin binding"/>
    <property type="evidence" value="ECO:0007669"/>
    <property type="project" value="EnsemblFungi"/>
</dbReference>
<dbReference type="GO" id="GO:0000791">
    <property type="term" value="C:euchromatin"/>
    <property type="evidence" value="ECO:0007669"/>
    <property type="project" value="EnsemblFungi"/>
</dbReference>
<feature type="region of interest" description="Disordered" evidence="5">
    <location>
        <begin position="175"/>
        <end position="194"/>
    </location>
</feature>
<dbReference type="InterPro" id="IPR031336">
    <property type="entry name" value="CDC73_C"/>
</dbReference>
<feature type="compositionally biased region" description="Basic and acidic residues" evidence="5">
    <location>
        <begin position="184"/>
        <end position="194"/>
    </location>
</feature>
<dbReference type="GO" id="GO:0090262">
    <property type="term" value="P:regulation of transcription-coupled nucleotide-excision repair"/>
    <property type="evidence" value="ECO:0007669"/>
    <property type="project" value="EnsemblFungi"/>
</dbReference>
<dbReference type="KEGG" id="yli:2906359"/>